<reference evidence="1 2" key="1">
    <citation type="submission" date="2013-12" db="EMBL/GenBank/DDBJ databases">
        <title>Genome and proteome characterization of Caldibacillus debilis GB1 derived from a cellulolytic aero-tolerant co-culture.</title>
        <authorList>
            <person name="Wushke S.T."/>
            <person name="Zhang X."/>
            <person name="Fristensky B."/>
            <person name="Wilkins J.A."/>
            <person name="Levin D.B."/>
            <person name="Sparling R."/>
        </authorList>
    </citation>
    <scope>NUCLEOTIDE SEQUENCE [LARGE SCALE GENOMIC DNA]</scope>
    <source>
        <strain evidence="1 2">GB1</strain>
    </source>
</reference>
<evidence type="ECO:0000313" key="2">
    <source>
        <dbReference type="Proteomes" id="UP000286235"/>
    </source>
</evidence>
<proteinExistence type="predicted"/>
<name>A0A420VDH0_9BACI</name>
<comment type="caution">
    <text evidence="1">The sequence shown here is derived from an EMBL/GenBank/DDBJ whole genome shotgun (WGS) entry which is preliminary data.</text>
</comment>
<dbReference type="RefSeq" id="WP_120669079.1">
    <property type="nucleotide sequence ID" value="NZ_AZRV01000035.1"/>
</dbReference>
<gene>
    <name evidence="1" type="ORF">Cdeb_01193</name>
</gene>
<sequence>MKVKKSEFTRLMEARREGRVASMTWNDSYENTPVARRLGDYFRKQMPNYDGIYEEEVFDDVLDAINQYMEEKGIDHAPLRLLVPGEESYLLPVTENLELVVIITDDYSGGGNYEMYVEISSFLVNDQTTEEDVDRLVDMLKAIMGK</sequence>
<keyword evidence="2" id="KW-1185">Reference proteome</keyword>
<dbReference type="Proteomes" id="UP000286235">
    <property type="component" value="Unassembled WGS sequence"/>
</dbReference>
<protein>
    <submittedName>
        <fullName evidence="1">Uncharacterized protein</fullName>
    </submittedName>
</protein>
<dbReference type="AlphaFoldDB" id="A0A420VDH0"/>
<accession>A0A420VDH0</accession>
<dbReference type="EMBL" id="AZRV01000035">
    <property type="protein sequence ID" value="RKO61722.1"/>
    <property type="molecule type" value="Genomic_DNA"/>
</dbReference>
<organism evidence="1 2">
    <name type="scientific">Caldibacillus debilis GB1</name>
    <dbReference type="NCBI Taxonomy" id="1339248"/>
    <lineage>
        <taxon>Bacteria</taxon>
        <taxon>Bacillati</taxon>
        <taxon>Bacillota</taxon>
        <taxon>Bacilli</taxon>
        <taxon>Bacillales</taxon>
        <taxon>Bacillaceae</taxon>
        <taxon>Caldibacillus</taxon>
    </lineage>
</organism>
<evidence type="ECO:0000313" key="1">
    <source>
        <dbReference type="EMBL" id="RKO61722.1"/>
    </source>
</evidence>